<dbReference type="Proteomes" id="UP001302367">
    <property type="component" value="Chromosome 5"/>
</dbReference>
<sequence length="351" mass="40105">MRALLSSSDKICKHCNEEKYVCAFQQQDWFKDLPDVLQLAWMCQTNPLVDGNIPTKTAYPTCPFGPTHNRVRATAVERAEEYMSAYRHKDPETVCKIALLGDRDFMYMCGLRAFEIVRRLWYRGPFRREAVEYWLDEVGCLDGYVLSPLSDLYPYVRYSDYAGISGKVFVLPLGHKCPRDGCNACHGEFQVHFVLQVWLGRLTGEMLARLSVSGKPEYSHLNSQTSCINTLHALYELRNINNARTQCTRVGNCRGYGNQPDCLMQYAFRFDFEQSHHEMVEQYSRDILIPALCLEHGCSAEIVLYRSTTSSHPRALRMLPITSTVQTRYALFIGTSTPRATTADETGVGRQ</sequence>
<protein>
    <submittedName>
        <fullName evidence="1">Uncharacterized protein</fullName>
    </submittedName>
</protein>
<accession>A0ABZ0NV31</accession>
<dbReference type="RefSeq" id="XP_065459087.1">
    <property type="nucleotide sequence ID" value="XM_065603015.1"/>
</dbReference>
<proteinExistence type="predicted"/>
<gene>
    <name evidence="1" type="ORF">RHO25_008027</name>
</gene>
<reference evidence="1 2" key="1">
    <citation type="submission" date="2023-09" db="EMBL/GenBank/DDBJ databases">
        <title>Complete-Gapless Cercospora beticola genome.</title>
        <authorList>
            <person name="Wyatt N.A."/>
            <person name="Spanner R.E."/>
            <person name="Bolton M.D."/>
        </authorList>
    </citation>
    <scope>NUCLEOTIDE SEQUENCE [LARGE SCALE GENOMIC DNA]</scope>
    <source>
        <strain evidence="1">Cb09-40</strain>
    </source>
</reference>
<evidence type="ECO:0000313" key="2">
    <source>
        <dbReference type="Proteomes" id="UP001302367"/>
    </source>
</evidence>
<evidence type="ECO:0000313" key="1">
    <source>
        <dbReference type="EMBL" id="WPB03388.1"/>
    </source>
</evidence>
<dbReference type="GeneID" id="90644435"/>
<dbReference type="EMBL" id="CP134188">
    <property type="protein sequence ID" value="WPB03388.1"/>
    <property type="molecule type" value="Genomic_DNA"/>
</dbReference>
<organism evidence="1 2">
    <name type="scientific">Cercospora beticola</name>
    <name type="common">Sugarbeet leaf spot fungus</name>
    <dbReference type="NCBI Taxonomy" id="122368"/>
    <lineage>
        <taxon>Eukaryota</taxon>
        <taxon>Fungi</taxon>
        <taxon>Dikarya</taxon>
        <taxon>Ascomycota</taxon>
        <taxon>Pezizomycotina</taxon>
        <taxon>Dothideomycetes</taxon>
        <taxon>Dothideomycetidae</taxon>
        <taxon>Mycosphaerellales</taxon>
        <taxon>Mycosphaerellaceae</taxon>
        <taxon>Cercospora</taxon>
    </lineage>
</organism>
<name>A0ABZ0NV31_CERBT</name>
<keyword evidence="2" id="KW-1185">Reference proteome</keyword>